<dbReference type="Proteomes" id="UP000001973">
    <property type="component" value="Chromosome"/>
</dbReference>
<sequence length="120" mass="12584">MITVTPAAQRLRSQYAAGHATTADLDRLVGYYTELLGAALAFERAATGSDPRVAAVDVGGDVHLMIVETGTAPSTDLDPLGNAGWGFAWAPARGCAGSAVESWIRGGRSDRSRHFPRSGR</sequence>
<dbReference type="STRING" id="100226.gene:17758584"/>
<dbReference type="AlphaFoldDB" id="Q9EX38"/>
<keyword evidence="2" id="KW-1185">Reference proteome</keyword>
<dbReference type="EMBL" id="AL939107">
    <property type="protein sequence ID" value="CAC14369.1"/>
    <property type="molecule type" value="Genomic_DNA"/>
</dbReference>
<dbReference type="OrthoDB" id="317332at2"/>
<protein>
    <submittedName>
        <fullName evidence="1">Uncharacterized protein</fullName>
    </submittedName>
</protein>
<dbReference type="eggNOG" id="COG0346">
    <property type="taxonomic scope" value="Bacteria"/>
</dbReference>
<dbReference type="SUPFAM" id="SSF54593">
    <property type="entry name" value="Glyoxalase/Bleomycin resistance protein/Dihydroxybiphenyl dioxygenase"/>
    <property type="match status" value="1"/>
</dbReference>
<dbReference type="InterPro" id="IPR029068">
    <property type="entry name" value="Glyas_Bleomycin-R_OHBP_Dase"/>
</dbReference>
<dbReference type="InParanoid" id="Q9EX38"/>
<dbReference type="EMBL" id="AL645882">
    <property type="protein sequence ID" value="CAC14369.1"/>
    <property type="molecule type" value="Genomic_DNA"/>
</dbReference>
<dbReference type="PaxDb" id="100226-SCO1001"/>
<name>Q9EX38_STRCO</name>
<proteinExistence type="predicted"/>
<reference evidence="1 2" key="1">
    <citation type="journal article" date="1996" name="Mol. Microbiol.">
        <title>A set of ordered cosmids and a detailed genetic and physical map for the 8 Mb Streptomyces coelicolor A3(2) chromosome.</title>
        <authorList>
            <person name="Redenbach M."/>
            <person name="Kieser H.M."/>
            <person name="Denapaite D."/>
            <person name="Eichner A."/>
            <person name="Cullum J."/>
            <person name="Kinashi H."/>
            <person name="Hopwood D.A."/>
        </authorList>
    </citation>
    <scope>NUCLEOTIDE SEQUENCE [LARGE SCALE GENOMIC DNA]</scope>
    <source>
        <strain evidence="2">ATCC BAA-471 / A3(2) / M145</strain>
    </source>
</reference>
<evidence type="ECO:0000313" key="1">
    <source>
        <dbReference type="EMBL" id="CAC14369.1"/>
    </source>
</evidence>
<accession>Q9EX38</accession>
<evidence type="ECO:0000313" key="2">
    <source>
        <dbReference type="Proteomes" id="UP000001973"/>
    </source>
</evidence>
<dbReference type="KEGG" id="sco:SCO1001"/>
<reference evidence="1 2" key="2">
    <citation type="journal article" date="2002" name="Nature">
        <title>Complete genome sequence of the model actinomycete Streptomyces coelicolor A3(2).</title>
        <authorList>
            <person name="Bentley S.D."/>
            <person name="Chater K.F."/>
            <person name="Cerdeno-Tarraga A.M."/>
            <person name="Challis G.L."/>
            <person name="Thomson N.R."/>
            <person name="James K.D."/>
            <person name="Harris D.E."/>
            <person name="Quail M.A."/>
            <person name="Kieser H."/>
            <person name="Harper D."/>
            <person name="Bateman A."/>
            <person name="Brown S."/>
            <person name="Chandra G."/>
            <person name="Chen C.W."/>
            <person name="Collins M."/>
            <person name="Cronin A."/>
            <person name="Fraser A."/>
            <person name="Goble A."/>
            <person name="Hidalgo J."/>
            <person name="Hornsby T."/>
            <person name="Howarth S."/>
            <person name="Huang C.H."/>
            <person name="Kieser T."/>
            <person name="Larke L."/>
            <person name="Murphy L."/>
            <person name="Oliver K."/>
            <person name="O'Neil S."/>
            <person name="Rabbinowitsch E."/>
            <person name="Rajandream M.A."/>
            <person name="Rutherford K."/>
            <person name="Rutter S."/>
            <person name="Seeger K."/>
            <person name="Saunders D."/>
            <person name="Sharp S."/>
            <person name="Squares R."/>
            <person name="Squares S."/>
            <person name="Taylor K."/>
            <person name="Warren T."/>
            <person name="Wietzorrek A."/>
            <person name="Woodward J."/>
            <person name="Barrell B.G."/>
            <person name="Parkhill J."/>
            <person name="Hopwood D.A."/>
        </authorList>
    </citation>
    <scope>NUCLEOTIDE SEQUENCE [LARGE SCALE GENOMIC DNA]</scope>
    <source>
        <strain evidence="2">ATCC BAA-471 / A3(2) / M145</strain>
    </source>
</reference>
<dbReference type="HOGENOM" id="CLU_2048347_0_0_11"/>
<dbReference type="RefSeq" id="WP_011027510.1">
    <property type="nucleotide sequence ID" value="NC_003888.3"/>
</dbReference>
<gene>
    <name evidence="1" type="ordered locus">SCO1001</name>
    <name evidence="1" type="ORF">2SCG2.14</name>
</gene>
<organism evidence="1 2">
    <name type="scientific">Streptomyces coelicolor (strain ATCC BAA-471 / A3(2) / M145)</name>
    <dbReference type="NCBI Taxonomy" id="100226"/>
    <lineage>
        <taxon>Bacteria</taxon>
        <taxon>Bacillati</taxon>
        <taxon>Actinomycetota</taxon>
        <taxon>Actinomycetes</taxon>
        <taxon>Kitasatosporales</taxon>
        <taxon>Streptomycetaceae</taxon>
        <taxon>Streptomyces</taxon>
        <taxon>Streptomyces albidoflavus group</taxon>
    </lineage>
</organism>